<protein>
    <submittedName>
        <fullName evidence="2">DUF6048 family protein</fullName>
    </submittedName>
</protein>
<reference evidence="2" key="2">
    <citation type="submission" date="2024-05" db="EMBL/GenBank/DDBJ databases">
        <title>Identification and characterization of horizontal gene transfer across gut microbiota members of farm animals based on homology search.</title>
        <authorList>
            <person name="Schwarzerova J."/>
            <person name="Nykrynova M."/>
            <person name="Jureckova K."/>
            <person name="Cejkova D."/>
            <person name="Rychlik I."/>
        </authorList>
    </citation>
    <scope>NUCLEOTIDE SEQUENCE</scope>
    <source>
        <strain evidence="2">84_SSukc20</strain>
    </source>
</reference>
<dbReference type="InterPro" id="IPR046111">
    <property type="entry name" value="DUF6048"/>
</dbReference>
<keyword evidence="1" id="KW-0732">Signal</keyword>
<feature type="signal peptide" evidence="1">
    <location>
        <begin position="1"/>
        <end position="29"/>
    </location>
</feature>
<accession>A0ABT7X867</accession>
<dbReference type="EMBL" id="JAUEII010000032">
    <property type="protein sequence ID" value="MDN0050277.1"/>
    <property type="molecule type" value="Genomic_DNA"/>
</dbReference>
<gene>
    <name evidence="2" type="ORF">QVO10_12945</name>
</gene>
<organism evidence="2 3">
    <name type="scientific">Bacteroides gallinaceum</name>
    <dbReference type="NCBI Taxonomy" id="1462571"/>
    <lineage>
        <taxon>Bacteria</taxon>
        <taxon>Pseudomonadati</taxon>
        <taxon>Bacteroidota</taxon>
        <taxon>Bacteroidia</taxon>
        <taxon>Bacteroidales</taxon>
        <taxon>Bacteroidaceae</taxon>
        <taxon>Bacteroides</taxon>
    </lineage>
</organism>
<evidence type="ECO:0000256" key="1">
    <source>
        <dbReference type="SAM" id="SignalP"/>
    </source>
</evidence>
<name>A0ABT7X867_9BACE</name>
<proteinExistence type="predicted"/>
<sequence>MRKKISASISLFLVLSSSLLFLFPAPSWAQKKDKEQLKADYKASPFYQGSSIGVEIAGIGGYLLGGDIMSSEILLQSNLKNRFLPTLEIGYGKTDAVNDANDMHYKTSAPYFRIGMDYNVFYLKPYLPGYLYVGLRYGMSSFTYDVSGPDMTDPNYGGTTVPFSYSGMKSKASWLEGVVGIKVRIYKRFHMGWAVRYKMRMSIDNHENSVPWYVPGFGKNASSSFNLTYNLIYNLPF</sequence>
<reference evidence="2" key="1">
    <citation type="submission" date="2023-06" db="EMBL/GenBank/DDBJ databases">
        <authorList>
            <person name="Zeman M."/>
            <person name="Kubasova T."/>
            <person name="Jahodarova E."/>
            <person name="Nykrynova M."/>
            <person name="Rychlik I."/>
        </authorList>
    </citation>
    <scope>NUCLEOTIDE SEQUENCE</scope>
    <source>
        <strain evidence="2">84_SSukc20</strain>
    </source>
</reference>
<keyword evidence="3" id="KW-1185">Reference proteome</keyword>
<feature type="chain" id="PRO_5046351829" evidence="1">
    <location>
        <begin position="30"/>
        <end position="237"/>
    </location>
</feature>
<evidence type="ECO:0000313" key="2">
    <source>
        <dbReference type="EMBL" id="MDN0050277.1"/>
    </source>
</evidence>
<dbReference type="Pfam" id="PF19515">
    <property type="entry name" value="DUF6048"/>
    <property type="match status" value="1"/>
</dbReference>
<dbReference type="RefSeq" id="WP_022039646.1">
    <property type="nucleotide sequence ID" value="NZ_JAUEII010000032.1"/>
</dbReference>
<comment type="caution">
    <text evidence="2">The sequence shown here is derived from an EMBL/GenBank/DDBJ whole genome shotgun (WGS) entry which is preliminary data.</text>
</comment>
<evidence type="ECO:0000313" key="3">
    <source>
        <dbReference type="Proteomes" id="UP001167871"/>
    </source>
</evidence>
<dbReference type="Proteomes" id="UP001167871">
    <property type="component" value="Unassembled WGS sequence"/>
</dbReference>